<dbReference type="PROSITE" id="PS50995">
    <property type="entry name" value="HTH_MARR_2"/>
    <property type="match status" value="1"/>
</dbReference>
<dbReference type="PRINTS" id="PR00598">
    <property type="entry name" value="HTHMARR"/>
</dbReference>
<dbReference type="SMART" id="SM00347">
    <property type="entry name" value="HTH_MARR"/>
    <property type="match status" value="1"/>
</dbReference>
<gene>
    <name evidence="5" type="ORF">FDK13_34800</name>
</gene>
<sequence>MSLEKKIVQIRSFNRFYTDVLGLVNNNLLDSEYSLAEARILYEIFTARTVSASDIISKLSMDKGYLSRILKKFERSGLIIRKASKEDARVYLLSLTDQGKSVFDTLNHASYQQISRLVSNMAEQQLDELVKYMHEITRLLQKANKHITGSH</sequence>
<dbReference type="InterPro" id="IPR036388">
    <property type="entry name" value="WH-like_DNA-bd_sf"/>
</dbReference>
<accession>A0A4V6BH49</accession>
<keyword evidence="6" id="KW-1185">Reference proteome</keyword>
<dbReference type="PANTHER" id="PTHR42756:SF1">
    <property type="entry name" value="TRANSCRIPTIONAL REPRESSOR OF EMRAB OPERON"/>
    <property type="match status" value="1"/>
</dbReference>
<feature type="domain" description="HTH marR-type" evidence="4">
    <location>
        <begin position="1"/>
        <end position="138"/>
    </location>
</feature>
<dbReference type="OrthoDB" id="5419426at2"/>
<name>A0A4V6BH49_9BACT</name>
<keyword evidence="3" id="KW-0804">Transcription</keyword>
<evidence type="ECO:0000256" key="2">
    <source>
        <dbReference type="ARBA" id="ARBA00023125"/>
    </source>
</evidence>
<organism evidence="5 6">
    <name type="scientific">Dyadobacter frigoris</name>
    <dbReference type="NCBI Taxonomy" id="2576211"/>
    <lineage>
        <taxon>Bacteria</taxon>
        <taxon>Pseudomonadati</taxon>
        <taxon>Bacteroidota</taxon>
        <taxon>Cytophagia</taxon>
        <taxon>Cytophagales</taxon>
        <taxon>Spirosomataceae</taxon>
        <taxon>Dyadobacter</taxon>
    </lineage>
</organism>
<dbReference type="GO" id="GO:0003677">
    <property type="term" value="F:DNA binding"/>
    <property type="evidence" value="ECO:0007669"/>
    <property type="project" value="UniProtKB-KW"/>
</dbReference>
<comment type="caution">
    <text evidence="5">The sequence shown here is derived from an EMBL/GenBank/DDBJ whole genome shotgun (WGS) entry which is preliminary data.</text>
</comment>
<dbReference type="Proteomes" id="UP000304900">
    <property type="component" value="Unassembled WGS sequence"/>
</dbReference>
<dbReference type="Pfam" id="PF01047">
    <property type="entry name" value="MarR"/>
    <property type="match status" value="1"/>
</dbReference>
<dbReference type="InterPro" id="IPR036390">
    <property type="entry name" value="WH_DNA-bd_sf"/>
</dbReference>
<dbReference type="RefSeq" id="WP_137344618.1">
    <property type="nucleotide sequence ID" value="NZ_BSQH01000045.1"/>
</dbReference>
<dbReference type="GO" id="GO:0003700">
    <property type="term" value="F:DNA-binding transcription factor activity"/>
    <property type="evidence" value="ECO:0007669"/>
    <property type="project" value="InterPro"/>
</dbReference>
<keyword evidence="1" id="KW-0805">Transcription regulation</keyword>
<evidence type="ECO:0000313" key="6">
    <source>
        <dbReference type="Proteomes" id="UP000304900"/>
    </source>
</evidence>
<keyword evidence="2" id="KW-0238">DNA-binding</keyword>
<reference evidence="5 6" key="1">
    <citation type="submission" date="2019-05" db="EMBL/GenBank/DDBJ databases">
        <title>Dyadobacter AR-3-8 sp. nov., isolated from arctic soil.</title>
        <authorList>
            <person name="Chaudhary D.K."/>
        </authorList>
    </citation>
    <scope>NUCLEOTIDE SEQUENCE [LARGE SCALE GENOMIC DNA]</scope>
    <source>
        <strain evidence="5 6">AR-3-8</strain>
    </source>
</reference>
<dbReference type="Gene3D" id="1.10.10.10">
    <property type="entry name" value="Winged helix-like DNA-binding domain superfamily/Winged helix DNA-binding domain"/>
    <property type="match status" value="1"/>
</dbReference>
<dbReference type="InterPro" id="IPR000835">
    <property type="entry name" value="HTH_MarR-typ"/>
</dbReference>
<protein>
    <submittedName>
        <fullName evidence="5">MarR family transcriptional regulator</fullName>
    </submittedName>
</protein>
<proteinExistence type="predicted"/>
<evidence type="ECO:0000256" key="1">
    <source>
        <dbReference type="ARBA" id="ARBA00023015"/>
    </source>
</evidence>
<dbReference type="PANTHER" id="PTHR42756">
    <property type="entry name" value="TRANSCRIPTIONAL REGULATOR, MARR"/>
    <property type="match status" value="1"/>
</dbReference>
<evidence type="ECO:0000313" key="5">
    <source>
        <dbReference type="EMBL" id="TKT84733.1"/>
    </source>
</evidence>
<dbReference type="EMBL" id="SZVO01000039">
    <property type="protein sequence ID" value="TKT84733.1"/>
    <property type="molecule type" value="Genomic_DNA"/>
</dbReference>
<dbReference type="AlphaFoldDB" id="A0A4V6BH49"/>
<evidence type="ECO:0000256" key="3">
    <source>
        <dbReference type="ARBA" id="ARBA00023163"/>
    </source>
</evidence>
<dbReference type="SUPFAM" id="SSF46785">
    <property type="entry name" value="Winged helix' DNA-binding domain"/>
    <property type="match status" value="1"/>
</dbReference>
<evidence type="ECO:0000259" key="4">
    <source>
        <dbReference type="PROSITE" id="PS50995"/>
    </source>
</evidence>